<gene>
    <name evidence="6" type="ORF">SAMN05660706_110107</name>
</gene>
<evidence type="ECO:0000256" key="5">
    <source>
        <dbReference type="ARBA" id="ARBA00023002"/>
    </source>
</evidence>
<keyword evidence="7" id="KW-1185">Reference proteome</keyword>
<protein>
    <recommendedName>
        <fullName evidence="2">Probable nitronate monooxygenase</fullName>
    </recommendedName>
</protein>
<dbReference type="SUPFAM" id="SSF51412">
    <property type="entry name" value="Inosine monophosphate dehydrogenase (IMPDH)"/>
    <property type="match status" value="1"/>
</dbReference>
<evidence type="ECO:0000313" key="7">
    <source>
        <dbReference type="Proteomes" id="UP000199584"/>
    </source>
</evidence>
<keyword evidence="3" id="KW-0285">Flavoprotein</keyword>
<name>A0A1I6DGM2_9FIRM</name>
<evidence type="ECO:0000256" key="2">
    <source>
        <dbReference type="ARBA" id="ARBA00013457"/>
    </source>
</evidence>
<dbReference type="AlphaFoldDB" id="A0A1I6DGM2"/>
<keyword evidence="4" id="KW-0288">FMN</keyword>
<dbReference type="EMBL" id="FOYM01000010">
    <property type="protein sequence ID" value="SFR04595.1"/>
    <property type="molecule type" value="Genomic_DNA"/>
</dbReference>
<dbReference type="Gene3D" id="3.20.20.70">
    <property type="entry name" value="Aldolase class I"/>
    <property type="match status" value="1"/>
</dbReference>
<keyword evidence="5" id="KW-0560">Oxidoreductase</keyword>
<evidence type="ECO:0000256" key="3">
    <source>
        <dbReference type="ARBA" id="ARBA00022630"/>
    </source>
</evidence>
<dbReference type="Pfam" id="PF03060">
    <property type="entry name" value="NMO"/>
    <property type="match status" value="1"/>
</dbReference>
<evidence type="ECO:0000256" key="1">
    <source>
        <dbReference type="ARBA" id="ARBA00003535"/>
    </source>
</evidence>
<accession>A0A1I6DGM2</accession>
<keyword evidence="6" id="KW-0503">Monooxygenase</keyword>
<dbReference type="InterPro" id="IPR004136">
    <property type="entry name" value="NMO"/>
</dbReference>
<reference evidence="7" key="1">
    <citation type="submission" date="2016-10" db="EMBL/GenBank/DDBJ databases">
        <authorList>
            <person name="Varghese N."/>
            <person name="Submissions S."/>
        </authorList>
    </citation>
    <scope>NUCLEOTIDE SEQUENCE [LARGE SCALE GENOMIC DNA]</scope>
    <source>
        <strain evidence="7">DSM 3669</strain>
    </source>
</reference>
<dbReference type="CDD" id="cd04730">
    <property type="entry name" value="NPD_like"/>
    <property type="match status" value="1"/>
</dbReference>
<dbReference type="PANTHER" id="PTHR32332:SF20">
    <property type="entry name" value="2-NITROPROPANE DIOXYGENASE-LIKE PROTEIN"/>
    <property type="match status" value="1"/>
</dbReference>
<sequence>MQTRITELLGIKYPIIQGGMQWLSRAELAAAVSNAGGLGIITAATHPSKEDLVEEIRKTRALTDKPFGVNISMLPNVGPQDKTRQYFEAVIEEKVPVVETSGRSPEKFIPCLKQVGIKLMHKVPAVRYAKKAERVGADAVIIVGFECGGHPGMDDVTTMILAPKTVDSVSIPVIAGGGIADARGFVSALAMGAEGVMIGTRFVATTESLAHPKYKEWMVNAQETDTLMIQRSIRNAARVMKNAAAEKVLEMEARGASLEELLTVISGRVGRRALFDGDIEGGTFAMGQCVGLINEIKPIKEVIKDIMSEAEAILSRLQKMWVEA</sequence>
<dbReference type="OrthoDB" id="9778912at2"/>
<dbReference type="GO" id="GO:0018580">
    <property type="term" value="F:nitronate monooxygenase activity"/>
    <property type="evidence" value="ECO:0007669"/>
    <property type="project" value="InterPro"/>
</dbReference>
<dbReference type="InterPro" id="IPR013785">
    <property type="entry name" value="Aldolase_TIM"/>
</dbReference>
<organism evidence="6 7">
    <name type="scientific">Desulfoscipio geothermicus DSM 3669</name>
    <dbReference type="NCBI Taxonomy" id="1121426"/>
    <lineage>
        <taxon>Bacteria</taxon>
        <taxon>Bacillati</taxon>
        <taxon>Bacillota</taxon>
        <taxon>Clostridia</taxon>
        <taxon>Eubacteriales</taxon>
        <taxon>Desulfallaceae</taxon>
        <taxon>Desulfoscipio</taxon>
    </lineage>
</organism>
<evidence type="ECO:0000313" key="6">
    <source>
        <dbReference type="EMBL" id="SFR04595.1"/>
    </source>
</evidence>
<dbReference type="Proteomes" id="UP000199584">
    <property type="component" value="Unassembled WGS sequence"/>
</dbReference>
<evidence type="ECO:0000256" key="4">
    <source>
        <dbReference type="ARBA" id="ARBA00022643"/>
    </source>
</evidence>
<proteinExistence type="predicted"/>
<dbReference type="PANTHER" id="PTHR32332">
    <property type="entry name" value="2-NITROPROPANE DIOXYGENASE"/>
    <property type="match status" value="1"/>
</dbReference>
<comment type="function">
    <text evidence="1">Nitronate monooxygenase that uses molecular oxygen to catalyze the oxidative denitrification of alkyl nitronates. Acts on propionate 3-nitronate (P3N), the presumed physiological substrate. Probably functions in the detoxification of P3N, a metabolic poison produced by plants and fungi as a defense mechanism.</text>
</comment>
<dbReference type="STRING" id="39060.SAMN05660706_110107"/>